<dbReference type="Pfam" id="PF06748">
    <property type="entry name" value="DUF1217"/>
    <property type="match status" value="4"/>
</dbReference>
<keyword evidence="2" id="KW-1185">Reference proteome</keyword>
<accession>A0ABS7VQ02</accession>
<dbReference type="Gene3D" id="1.10.3700.10">
    <property type="entry name" value="AGR C 984p-like"/>
    <property type="match status" value="4"/>
</dbReference>
<dbReference type="RefSeq" id="WP_224314158.1">
    <property type="nucleotide sequence ID" value="NZ_JAIRBM010000011.1"/>
</dbReference>
<evidence type="ECO:0000313" key="1">
    <source>
        <dbReference type="EMBL" id="MBZ6077600.1"/>
    </source>
</evidence>
<dbReference type="InterPro" id="IPR010626">
    <property type="entry name" value="DUF1217"/>
</dbReference>
<dbReference type="SUPFAM" id="SSF158837">
    <property type="entry name" value="AGR C 984p-like"/>
    <property type="match status" value="5"/>
</dbReference>
<comment type="caution">
    <text evidence="1">The sequence shown here is derived from an EMBL/GenBank/DDBJ whole genome shotgun (WGS) entry which is preliminary data.</text>
</comment>
<sequence>MDFGISLGQGSGRILDTVQGSIAGIVMLSTYLDYKLLNKNLQQSLDRVSGQAAVARETKYYKENIGKVTSVKEFLADHRLYKYAMEAFGLDDMIYAKAFMKKVLESDLSDDNSFVNRLSDERYRGFAKAFQFSPDGTSFAKPDVQTDRQEDDMIGLYNQQIINKANAVESETEYYKSAVGKITNVDDFANDRRLVEYSLKAFGIDPTYYSARIMKQVLTSDPSDPASYLNSIKDPAYSEVVQALETLASSFNFRTDGTLPIGTPAQTEVQIKSVTEAYVLSSSSRVTPLAAQWNTEYFESKAPQITSVTEFMSDGRLLSYLETAFGIEDSTAARESIAKALTSDLNDPQSFANQSNNDIYRKLARLFNFQADGTVLAGQTMLGRNELAEVTVTYMAAYDDADQQKDSGRTAFYKNMIGTVEDVDGLLNNFILYDYVLEAFGLDPKTESKSTIRQVLTSDLSDPKSYANQTRDSRYIGLADAFNFSADGKIRAALVAQSEGEISATASAYLVGATDRGQTLDDAKAETAYYREQIDRVSSLDDLLKDKRLLTYVMSAFGVTLPDTLADFMERLLKSDLDDPESFANKLQDKRYAQLAASFNFDADGNIVQRSGGQAQSLRSVLNIIELHTRQTLEKQSGEENDGLRLALYFQRKAPGLTSVYGILADRALQQVVFKALGLPDEMAQAPIDQQAELLKNRLNLADFKDPEKLEKFLGRFSVRYDLENGTASSPVMALFQGGDGSDISVDAMVSFSQLRASRYY</sequence>
<dbReference type="InterPro" id="IPR023157">
    <property type="entry name" value="AGR-C-984p-like_sf"/>
</dbReference>
<organism evidence="1 2">
    <name type="scientific">Microvirga puerhi</name>
    <dbReference type="NCBI Taxonomy" id="2876078"/>
    <lineage>
        <taxon>Bacteria</taxon>
        <taxon>Pseudomonadati</taxon>
        <taxon>Pseudomonadota</taxon>
        <taxon>Alphaproteobacteria</taxon>
        <taxon>Hyphomicrobiales</taxon>
        <taxon>Methylobacteriaceae</taxon>
        <taxon>Microvirga</taxon>
    </lineage>
</organism>
<dbReference type="EMBL" id="JAIRBM010000011">
    <property type="protein sequence ID" value="MBZ6077600.1"/>
    <property type="molecule type" value="Genomic_DNA"/>
</dbReference>
<reference evidence="1 2" key="1">
    <citation type="submission" date="2021-09" db="EMBL/GenBank/DDBJ databases">
        <title>The complete genome sequence of a new microorganism.</title>
        <authorList>
            <person name="Zi Z."/>
        </authorList>
    </citation>
    <scope>NUCLEOTIDE SEQUENCE [LARGE SCALE GENOMIC DNA]</scope>
    <source>
        <strain evidence="1 2">WGZ8</strain>
    </source>
</reference>
<evidence type="ECO:0000313" key="2">
    <source>
        <dbReference type="Proteomes" id="UP000704176"/>
    </source>
</evidence>
<proteinExistence type="predicted"/>
<protein>
    <submittedName>
        <fullName evidence="1">DUF1217 domain-containing protein</fullName>
    </submittedName>
</protein>
<dbReference type="Proteomes" id="UP000704176">
    <property type="component" value="Unassembled WGS sequence"/>
</dbReference>
<name>A0ABS7VQ02_9HYPH</name>
<gene>
    <name evidence="1" type="ORF">K9B37_15075</name>
</gene>